<dbReference type="Gene3D" id="1.20.1530.20">
    <property type="match status" value="1"/>
</dbReference>
<sequence length="418" mass="45639">MVIGLGPCLMAKVLSGFCVSAAERWVVGWAMVGRGEFAYLVAETATNTEYGDDGETFLSKDAFSVTVWALLMATISAPFMFRWVLQKVDRQEIEEEGGASVWKVRVSTKHHEHHRQDGVLHDLMSVLHELQLDVTCIEVHTDLGVDIETFTVEPWFDSLTAAPRMSGGGSPRMGGKGDITSAAGDTLGWSASHAMPERAYSYTSDRFKPDINLSLNKIKAALVAAVDDPLGNTTIEIFKEEDFPALIADDKSEQASESANTTLTKLPADAVKLSGVSLMENPAQFQSIYNSIRKSHPRGVSTRPSGTSLDLEHNPLALESHDSVSTWHGTAAAQAGVKQMLQDLPEGSPVIQRSNSFEKKRNSWDGSSNWNKEQQMQATSGEEDHVQGSSNRWSAADLISSNEMVLHSMQAAELDENI</sequence>
<comment type="caution">
    <text evidence="3">The sequence shown here is derived from an EMBL/GenBank/DDBJ whole genome shotgun (WGS) entry which is preliminary data.</text>
</comment>
<organism evidence="3 4">
    <name type="scientific">Cymbomonas tetramitiformis</name>
    <dbReference type="NCBI Taxonomy" id="36881"/>
    <lineage>
        <taxon>Eukaryota</taxon>
        <taxon>Viridiplantae</taxon>
        <taxon>Chlorophyta</taxon>
        <taxon>Pyramimonadophyceae</taxon>
        <taxon>Pyramimonadales</taxon>
        <taxon>Pyramimonadaceae</taxon>
        <taxon>Cymbomonas</taxon>
    </lineage>
</organism>
<feature type="compositionally biased region" description="Polar residues" evidence="1">
    <location>
        <begin position="364"/>
        <end position="380"/>
    </location>
</feature>
<keyword evidence="4" id="KW-1185">Reference proteome</keyword>
<evidence type="ECO:0000313" key="4">
    <source>
        <dbReference type="Proteomes" id="UP001190700"/>
    </source>
</evidence>
<dbReference type="Proteomes" id="UP001190700">
    <property type="component" value="Unassembled WGS sequence"/>
</dbReference>
<reference evidence="3 4" key="1">
    <citation type="journal article" date="2015" name="Genome Biol. Evol.">
        <title>Comparative Genomics of a Bacterivorous Green Alga Reveals Evolutionary Causalities and Consequences of Phago-Mixotrophic Mode of Nutrition.</title>
        <authorList>
            <person name="Burns J.A."/>
            <person name="Paasch A."/>
            <person name="Narechania A."/>
            <person name="Kim E."/>
        </authorList>
    </citation>
    <scope>NUCLEOTIDE SEQUENCE [LARGE SCALE GENOMIC DNA]</scope>
    <source>
        <strain evidence="3 4">PLY_AMNH</strain>
    </source>
</reference>
<protein>
    <submittedName>
        <fullName evidence="3">Uncharacterized protein</fullName>
    </submittedName>
</protein>
<feature type="signal peptide" evidence="2">
    <location>
        <begin position="1"/>
        <end position="16"/>
    </location>
</feature>
<proteinExistence type="predicted"/>
<name>A0AAE0KR68_9CHLO</name>
<dbReference type="AlphaFoldDB" id="A0AAE0KR68"/>
<feature type="region of interest" description="Disordered" evidence="1">
    <location>
        <begin position="346"/>
        <end position="394"/>
    </location>
</feature>
<gene>
    <name evidence="3" type="ORF">CYMTET_33134</name>
</gene>
<dbReference type="EMBL" id="LGRX02020104">
    <property type="protein sequence ID" value="KAK3257791.1"/>
    <property type="molecule type" value="Genomic_DNA"/>
</dbReference>
<feature type="chain" id="PRO_5041926544" evidence="2">
    <location>
        <begin position="17"/>
        <end position="418"/>
    </location>
</feature>
<evidence type="ECO:0000256" key="1">
    <source>
        <dbReference type="SAM" id="MobiDB-lite"/>
    </source>
</evidence>
<evidence type="ECO:0000313" key="3">
    <source>
        <dbReference type="EMBL" id="KAK3257791.1"/>
    </source>
</evidence>
<evidence type="ECO:0000256" key="2">
    <source>
        <dbReference type="SAM" id="SignalP"/>
    </source>
</evidence>
<dbReference type="InterPro" id="IPR038770">
    <property type="entry name" value="Na+/solute_symporter_sf"/>
</dbReference>
<accession>A0AAE0KR68</accession>
<keyword evidence="2" id="KW-0732">Signal</keyword>